<keyword evidence="5 6" id="KW-0472">Membrane</keyword>
<dbReference type="GO" id="GO:0005886">
    <property type="term" value="C:plasma membrane"/>
    <property type="evidence" value="ECO:0007669"/>
    <property type="project" value="UniProtKB-SubCell"/>
</dbReference>
<evidence type="ECO:0000256" key="5">
    <source>
        <dbReference type="ARBA" id="ARBA00023136"/>
    </source>
</evidence>
<feature type="transmembrane region" description="Helical" evidence="6">
    <location>
        <begin position="190"/>
        <end position="215"/>
    </location>
</feature>
<dbReference type="InterPro" id="IPR024923">
    <property type="entry name" value="PG_synth_SpoVB"/>
</dbReference>
<name>A0A1H9X414_9BACI</name>
<feature type="transmembrane region" description="Helical" evidence="6">
    <location>
        <begin position="53"/>
        <end position="72"/>
    </location>
</feature>
<feature type="transmembrane region" description="Helical" evidence="6">
    <location>
        <begin position="396"/>
        <end position="415"/>
    </location>
</feature>
<feature type="transmembrane region" description="Helical" evidence="6">
    <location>
        <begin position="168"/>
        <end position="184"/>
    </location>
</feature>
<dbReference type="Pfam" id="PF01943">
    <property type="entry name" value="Polysacc_synt"/>
    <property type="match status" value="1"/>
</dbReference>
<feature type="transmembrane region" description="Helical" evidence="6">
    <location>
        <begin position="12"/>
        <end position="33"/>
    </location>
</feature>
<dbReference type="Proteomes" id="UP000198571">
    <property type="component" value="Unassembled WGS sequence"/>
</dbReference>
<organism evidence="7 8">
    <name type="scientific">Salipaludibacillus aurantiacus</name>
    <dbReference type="NCBI Taxonomy" id="1601833"/>
    <lineage>
        <taxon>Bacteria</taxon>
        <taxon>Bacillati</taxon>
        <taxon>Bacillota</taxon>
        <taxon>Bacilli</taxon>
        <taxon>Bacillales</taxon>
        <taxon>Bacillaceae</taxon>
    </lineage>
</organism>
<feature type="transmembrane region" description="Helical" evidence="6">
    <location>
        <begin position="335"/>
        <end position="354"/>
    </location>
</feature>
<dbReference type="InterPro" id="IPR050833">
    <property type="entry name" value="Poly_Biosynth_Transport"/>
</dbReference>
<evidence type="ECO:0000256" key="4">
    <source>
        <dbReference type="ARBA" id="ARBA00022989"/>
    </source>
</evidence>
<evidence type="ECO:0000256" key="6">
    <source>
        <dbReference type="SAM" id="Phobius"/>
    </source>
</evidence>
<keyword evidence="4 6" id="KW-1133">Transmembrane helix</keyword>
<evidence type="ECO:0000256" key="1">
    <source>
        <dbReference type="ARBA" id="ARBA00004651"/>
    </source>
</evidence>
<dbReference type="PANTHER" id="PTHR30250:SF29">
    <property type="entry name" value="POLYSACCHARIDE BIOSYNTHESIS PROTEIN C-TERMINAL DOMAIN-CONTAINING PROTEIN"/>
    <property type="match status" value="1"/>
</dbReference>
<dbReference type="AlphaFoldDB" id="A0A1H9X414"/>
<dbReference type="PIRSF" id="PIRSF038958">
    <property type="entry name" value="PG_synth_SpoVB"/>
    <property type="match status" value="1"/>
</dbReference>
<dbReference type="PANTHER" id="PTHR30250">
    <property type="entry name" value="PST FAMILY PREDICTED COLANIC ACID TRANSPORTER"/>
    <property type="match status" value="1"/>
</dbReference>
<dbReference type="EMBL" id="FOGT01000024">
    <property type="protein sequence ID" value="SES40809.1"/>
    <property type="molecule type" value="Genomic_DNA"/>
</dbReference>
<keyword evidence="8" id="KW-1185">Reference proteome</keyword>
<dbReference type="CDD" id="cd13124">
    <property type="entry name" value="MATE_SpoVB_like"/>
    <property type="match status" value="1"/>
</dbReference>
<feature type="transmembrane region" description="Helical" evidence="6">
    <location>
        <begin position="366"/>
        <end position="389"/>
    </location>
</feature>
<reference evidence="8" key="1">
    <citation type="submission" date="2016-10" db="EMBL/GenBank/DDBJ databases">
        <authorList>
            <person name="Varghese N."/>
            <person name="Submissions S."/>
        </authorList>
    </citation>
    <scope>NUCLEOTIDE SEQUENCE [LARGE SCALE GENOMIC DNA]</scope>
    <source>
        <strain evidence="8">S9</strain>
    </source>
</reference>
<feature type="transmembrane region" description="Helical" evidence="6">
    <location>
        <begin position="242"/>
        <end position="262"/>
    </location>
</feature>
<feature type="transmembrane region" description="Helical" evidence="6">
    <location>
        <begin position="294"/>
        <end position="314"/>
    </location>
</feature>
<comment type="subcellular location">
    <subcellularLocation>
        <location evidence="1">Cell membrane</location>
        <topology evidence="1">Multi-pass membrane protein</topology>
    </subcellularLocation>
</comment>
<feature type="transmembrane region" description="Helical" evidence="6">
    <location>
        <begin position="456"/>
        <end position="478"/>
    </location>
</feature>
<evidence type="ECO:0000256" key="3">
    <source>
        <dbReference type="ARBA" id="ARBA00022692"/>
    </source>
</evidence>
<evidence type="ECO:0000313" key="7">
    <source>
        <dbReference type="EMBL" id="SES40809.1"/>
    </source>
</evidence>
<dbReference type="InterPro" id="IPR002797">
    <property type="entry name" value="Polysacc_synth"/>
</dbReference>
<protein>
    <submittedName>
        <fullName evidence="7">Polysaccharide transporter, PST family</fullName>
    </submittedName>
</protein>
<feature type="transmembrane region" description="Helical" evidence="6">
    <location>
        <begin position="490"/>
        <end position="509"/>
    </location>
</feature>
<evidence type="ECO:0000313" key="8">
    <source>
        <dbReference type="Proteomes" id="UP000198571"/>
    </source>
</evidence>
<proteinExistence type="predicted"/>
<feature type="transmembrane region" description="Helical" evidence="6">
    <location>
        <begin position="127"/>
        <end position="147"/>
    </location>
</feature>
<keyword evidence="3 6" id="KW-0812">Transmembrane</keyword>
<accession>A0A1H9X414</accession>
<dbReference type="STRING" id="1601833.SAMN05518684_12432"/>
<feature type="transmembrane region" description="Helical" evidence="6">
    <location>
        <begin position="93"/>
        <end position="115"/>
    </location>
</feature>
<sequence>MGQSVSFNQASWMKGAVYLSLAALIAKGLSAMYKIPYQNITGDTGFYVYQQVYPLYGAAFVLGTYGFPLVIARMIAQNTSSEVKEGLVPVERLTFIFLCLVCFHSLLGTLIIILAEPIAALMGDPGLAGAIGWMGAPFFLIPFLAMGRGLYQGIGHTAPAAVSQVTEQLVRVIIILAVAVWAMQQGDPYLAGVSAGAGAFIGGLAGIIISAVMGWKYRRIFIYKNTRLQLLSVNWRKDLKELLVSGIFVSISAMALVIFQLADAFTVFRQLEIGGWSTAAAAAEKGIYDRGWPLVQFGAVITTVFSYAAIPLLSRAYEQKQMDTVRQEVGRSVKLCLVFGGAAAAGMAAIMPSLNEMMFMNQKGSGVLQIFSFPVLFGSLFMTAAALLHAAGKSRLAVYILMAGLSVKTLLNLWLVPVYGIMGAAVSTTVSFAIIALMSLAALVRHSFWLPLPFLFWMKWLVSLAGMAVVVNVYLWVFTSFSSDGRGAETMKSVTASAAGAFVFIWLIWKLRLFSKDEWEALPKLGRLIPYSGKYHSEKRRRNS</sequence>
<gene>
    <name evidence="7" type="ORF">SAMN05518684_12432</name>
</gene>
<feature type="transmembrane region" description="Helical" evidence="6">
    <location>
        <begin position="421"/>
        <end position="444"/>
    </location>
</feature>
<evidence type="ECO:0000256" key="2">
    <source>
        <dbReference type="ARBA" id="ARBA00022475"/>
    </source>
</evidence>
<keyword evidence="2" id="KW-1003">Cell membrane</keyword>